<dbReference type="AlphaFoldDB" id="A0AA36C4K4"/>
<feature type="domain" description="Terminase large subunit GpA endonuclease" evidence="3">
    <location>
        <begin position="440"/>
        <end position="747"/>
    </location>
</feature>
<dbReference type="InterPro" id="IPR046453">
    <property type="entry name" value="GpA_ATPase"/>
</dbReference>
<dbReference type="Proteomes" id="UP001177023">
    <property type="component" value="Unassembled WGS sequence"/>
</dbReference>
<dbReference type="EMBL" id="CATQJA010000072">
    <property type="protein sequence ID" value="CAJ0557659.1"/>
    <property type="molecule type" value="Genomic_DNA"/>
</dbReference>
<dbReference type="Pfam" id="PF20454">
    <property type="entry name" value="GpA_nuclease"/>
    <property type="match status" value="1"/>
</dbReference>
<protein>
    <recommendedName>
        <fullName evidence="6">Terminase</fullName>
    </recommendedName>
</protein>
<feature type="non-terminal residue" evidence="4">
    <location>
        <position position="854"/>
    </location>
</feature>
<gene>
    <name evidence="4" type="ORF">MSPICULIGERA_LOCUS417</name>
</gene>
<evidence type="ECO:0000313" key="4">
    <source>
        <dbReference type="EMBL" id="CAJ0557659.1"/>
    </source>
</evidence>
<feature type="region of interest" description="Disordered" evidence="1">
    <location>
        <begin position="759"/>
        <end position="791"/>
    </location>
</feature>
<feature type="domain" description="Phage terminase large subunit GpA ATPase" evidence="2">
    <location>
        <begin position="173"/>
        <end position="425"/>
    </location>
</feature>
<evidence type="ECO:0000256" key="1">
    <source>
        <dbReference type="SAM" id="MobiDB-lite"/>
    </source>
</evidence>
<feature type="compositionally biased region" description="Basic and acidic residues" evidence="1">
    <location>
        <begin position="833"/>
        <end position="854"/>
    </location>
</feature>
<evidence type="ECO:0008006" key="6">
    <source>
        <dbReference type="Google" id="ProtNLM"/>
    </source>
</evidence>
<comment type="caution">
    <text evidence="4">The sequence shown here is derived from an EMBL/GenBank/DDBJ whole genome shotgun (WGS) entry which is preliminary data.</text>
</comment>
<dbReference type="GO" id="GO:0004519">
    <property type="term" value="F:endonuclease activity"/>
    <property type="evidence" value="ECO:0007669"/>
    <property type="project" value="InterPro"/>
</dbReference>
<evidence type="ECO:0000313" key="5">
    <source>
        <dbReference type="Proteomes" id="UP001177023"/>
    </source>
</evidence>
<feature type="region of interest" description="Disordered" evidence="1">
    <location>
        <begin position="820"/>
        <end position="854"/>
    </location>
</feature>
<reference evidence="4" key="1">
    <citation type="submission" date="2023-06" db="EMBL/GenBank/DDBJ databases">
        <authorList>
            <person name="Delattre M."/>
        </authorList>
    </citation>
    <scope>NUCLEOTIDE SEQUENCE</scope>
    <source>
        <strain evidence="4">AF72</strain>
    </source>
</reference>
<evidence type="ECO:0000259" key="3">
    <source>
        <dbReference type="Pfam" id="PF20454"/>
    </source>
</evidence>
<keyword evidence="5" id="KW-1185">Reference proteome</keyword>
<dbReference type="InterPro" id="IPR046454">
    <property type="entry name" value="GpA_endonuclease"/>
</dbReference>
<proteinExistence type="predicted"/>
<dbReference type="Pfam" id="PF05876">
    <property type="entry name" value="GpA_ATPase"/>
    <property type="match status" value="1"/>
</dbReference>
<accession>A0AA36C4K4</accession>
<organism evidence="4 5">
    <name type="scientific">Mesorhabditis spiculigera</name>
    <dbReference type="NCBI Taxonomy" id="96644"/>
    <lineage>
        <taxon>Eukaryota</taxon>
        <taxon>Metazoa</taxon>
        <taxon>Ecdysozoa</taxon>
        <taxon>Nematoda</taxon>
        <taxon>Chromadorea</taxon>
        <taxon>Rhabditida</taxon>
        <taxon>Rhabditina</taxon>
        <taxon>Rhabditomorpha</taxon>
        <taxon>Rhabditoidea</taxon>
        <taxon>Rhabditidae</taxon>
        <taxon>Mesorhabditinae</taxon>
        <taxon>Mesorhabditis</taxon>
    </lineage>
</organism>
<sequence>MQTQREVADHLDMSERNARDVLKALDLDWQTASLDEIRTAYIRDLRGKAAGRGGSQLEQLNRARIDDLQQKSANGRLAYHEKLRSLIPASEAERVLSDWASFANREYLGGLERIIQEIENVQKLTVDRTVATRENLARSLSAAAGKFNPPRDIPTAHYMSTEFYLPAESGVLHGLYDFQYTPYFLGVAAALDDPRVSEVDLMKAAQIGWTWFLIGYLFKFIHNLPRPIMILFAKEKDGKNFHDEKLKFGVTANTEVAKLMPVDVSRTSGNRWDHKTFPGGFLKLVASNSPGNVKSTSSVGLSVVEEPDDTSDDVKGQGDAIALLEERGKRYPGSKMLVGGTPAIKGASKTEARLAQTDCRVLPVICHSCGQAHVLDFAHIKWLDIEEEATPHEIYGRADPETAGYGCPHCGEIWDDYQRKENIRNTVFNAVEAGDPYCGWLNELYACLPGTSLADIVREKLNAEHQASMGNLSLLIKFVNQKQGRAYEYKSDLPEADKLAERAEDYPEMYVPMGGIVVTAGVDVQHDRLAVVMRAWGRGEESWLLYWGEIYGEVVLPDQGVWLDLEKLLFAAIPHACGAKLKVLATSLDTSDGTITQDAAYAFCRKHQRSGVMAIKGASERGNTRDDERREIFSAPRQGVDTDKEQKASKYGLRPYIVGTSRAKDLWIEGRLPLTGDGPGRMHFYKTVRPDYFRQITAEVKAPSRRHHYRKVWQKKAGEPNEGTDCETYALHAARSLKTHLLQEQDWAALDAQIRQGGLFDQPEPVRPEAEANPETQGATPESPPPVEPPISRLLAGELFLGAAVQCVCSPNAGINHGYHPGTSAGPAPSLARCEHEGQPEAKLPDRHPPAGVR</sequence>
<name>A0AA36C4K4_9BILA</name>
<evidence type="ECO:0000259" key="2">
    <source>
        <dbReference type="Pfam" id="PF05876"/>
    </source>
</evidence>
<dbReference type="GO" id="GO:0016887">
    <property type="term" value="F:ATP hydrolysis activity"/>
    <property type="evidence" value="ECO:0007669"/>
    <property type="project" value="InterPro"/>
</dbReference>